<dbReference type="InterPro" id="IPR003018">
    <property type="entry name" value="GAF"/>
</dbReference>
<gene>
    <name evidence="14" type="ORF">NWFMUON74_50230</name>
</gene>
<dbReference type="GO" id="GO:0019825">
    <property type="term" value="F:oxygen binding"/>
    <property type="evidence" value="ECO:0007669"/>
    <property type="project" value="UniProtKB-ARBA"/>
</dbReference>
<feature type="domain" description="GAF" evidence="12">
    <location>
        <begin position="70"/>
        <end position="217"/>
    </location>
</feature>
<evidence type="ECO:0000256" key="1">
    <source>
        <dbReference type="ARBA" id="ARBA00001946"/>
    </source>
</evidence>
<dbReference type="KEGG" id="nwl:NWFMUON74_50230"/>
<keyword evidence="10" id="KW-0902">Two-component regulatory system</keyword>
<evidence type="ECO:0000256" key="8">
    <source>
        <dbReference type="ARBA" id="ARBA00022842"/>
    </source>
</evidence>
<dbReference type="GO" id="GO:0005524">
    <property type="term" value="F:ATP binding"/>
    <property type="evidence" value="ECO:0007669"/>
    <property type="project" value="UniProtKB-ARBA"/>
</dbReference>
<evidence type="ECO:0000313" key="14">
    <source>
        <dbReference type="EMBL" id="BCK57251.1"/>
    </source>
</evidence>
<dbReference type="GO" id="GO:0016020">
    <property type="term" value="C:membrane"/>
    <property type="evidence" value="ECO:0007669"/>
    <property type="project" value="InterPro"/>
</dbReference>
<protein>
    <submittedName>
        <fullName evidence="14">Histidine kinase</fullName>
    </submittedName>
</protein>
<evidence type="ECO:0000256" key="3">
    <source>
        <dbReference type="ARBA" id="ARBA00022490"/>
    </source>
</evidence>
<dbReference type="Gene3D" id="3.30.450.40">
    <property type="match status" value="2"/>
</dbReference>
<keyword evidence="8" id="KW-0460">Magnesium</keyword>
<dbReference type="PANTHER" id="PTHR24421">
    <property type="entry name" value="NITRATE/NITRITE SENSOR PROTEIN NARX-RELATED"/>
    <property type="match status" value="1"/>
</dbReference>
<dbReference type="Gene3D" id="1.20.5.1930">
    <property type="match status" value="1"/>
</dbReference>
<keyword evidence="5" id="KW-0808">Transferase</keyword>
<dbReference type="SUPFAM" id="SSF55781">
    <property type="entry name" value="GAF domain-like"/>
    <property type="match status" value="2"/>
</dbReference>
<accession>A0A7G1KQW3</accession>
<evidence type="ECO:0000259" key="12">
    <source>
        <dbReference type="SMART" id="SM00065"/>
    </source>
</evidence>
<dbReference type="GO" id="GO:0000287">
    <property type="term" value="F:magnesium ion binding"/>
    <property type="evidence" value="ECO:0007669"/>
    <property type="project" value="UniProtKB-ARBA"/>
</dbReference>
<dbReference type="AlphaFoldDB" id="A0A7G1KQW3"/>
<organism evidence="14 15">
    <name type="scientific">Nocardia wallacei</name>
    <dbReference type="NCBI Taxonomy" id="480035"/>
    <lineage>
        <taxon>Bacteria</taxon>
        <taxon>Bacillati</taxon>
        <taxon>Actinomycetota</taxon>
        <taxon>Actinomycetes</taxon>
        <taxon>Mycobacteriales</taxon>
        <taxon>Nocardiaceae</taxon>
        <taxon>Nocardia</taxon>
    </lineage>
</organism>
<keyword evidence="6" id="KW-0479">Metal-binding</keyword>
<dbReference type="Pfam" id="PF01590">
    <property type="entry name" value="GAF"/>
    <property type="match status" value="1"/>
</dbReference>
<dbReference type="InterPro" id="IPR050482">
    <property type="entry name" value="Sensor_HK_TwoCompSys"/>
</dbReference>
<dbReference type="GO" id="GO:0020037">
    <property type="term" value="F:heme binding"/>
    <property type="evidence" value="ECO:0007669"/>
    <property type="project" value="UniProtKB-ARBA"/>
</dbReference>
<keyword evidence="15" id="KW-1185">Reference proteome</keyword>
<dbReference type="Pfam" id="PF13185">
    <property type="entry name" value="GAF_2"/>
    <property type="match status" value="1"/>
</dbReference>
<keyword evidence="4" id="KW-0597">Phosphoprotein</keyword>
<dbReference type="FunFam" id="3.30.450.40:FF:000052">
    <property type="entry name" value="Oxygen sensor histidine kinase response regulator DevS/DosS"/>
    <property type="match status" value="1"/>
</dbReference>
<evidence type="ECO:0000256" key="5">
    <source>
        <dbReference type="ARBA" id="ARBA00022679"/>
    </source>
</evidence>
<comment type="cofactor">
    <cofactor evidence="2">
        <name>heme</name>
        <dbReference type="ChEBI" id="CHEBI:30413"/>
    </cofactor>
</comment>
<keyword evidence="7 14" id="KW-0418">Kinase</keyword>
<reference evidence="14 15" key="1">
    <citation type="submission" date="2020-08" db="EMBL/GenBank/DDBJ databases">
        <title>Genome Sequencing of Nocardia wallacei strain FMUON74 and assembly.</title>
        <authorList>
            <person name="Toyokawa M."/>
            <person name="Uesaka K."/>
        </authorList>
    </citation>
    <scope>NUCLEOTIDE SEQUENCE [LARGE SCALE GENOMIC DNA]</scope>
    <source>
        <strain evidence="14 15">FMUON74</strain>
    </source>
</reference>
<dbReference type="InterPro" id="IPR011712">
    <property type="entry name" value="Sig_transdc_His_kin_sub3_dim/P"/>
</dbReference>
<feature type="domain" description="GAF" evidence="12">
    <location>
        <begin position="238"/>
        <end position="386"/>
    </location>
</feature>
<dbReference type="Proteomes" id="UP000516173">
    <property type="component" value="Chromosome"/>
</dbReference>
<evidence type="ECO:0000256" key="2">
    <source>
        <dbReference type="ARBA" id="ARBA00001971"/>
    </source>
</evidence>
<dbReference type="GO" id="GO:0070025">
    <property type="term" value="F:carbon monoxide binding"/>
    <property type="evidence" value="ECO:0007669"/>
    <property type="project" value="UniProtKB-ARBA"/>
</dbReference>
<dbReference type="InterPro" id="IPR036890">
    <property type="entry name" value="HATPase_C_sf"/>
</dbReference>
<keyword evidence="9" id="KW-0408">Iron</keyword>
<dbReference type="SUPFAM" id="SSF55874">
    <property type="entry name" value="ATPase domain of HSP90 chaperone/DNA topoisomerase II/histidine kinase"/>
    <property type="match status" value="1"/>
</dbReference>
<dbReference type="Gene3D" id="3.30.565.10">
    <property type="entry name" value="Histidine kinase-like ATPase, C-terminal domain"/>
    <property type="match status" value="1"/>
</dbReference>
<feature type="region of interest" description="Disordered" evidence="11">
    <location>
        <begin position="1"/>
        <end position="24"/>
    </location>
</feature>
<dbReference type="SMART" id="SM00065">
    <property type="entry name" value="GAF"/>
    <property type="match status" value="2"/>
</dbReference>
<dbReference type="RefSeq" id="WP_269475294.1">
    <property type="nucleotide sequence ID" value="NZ_AP023396.1"/>
</dbReference>
<comment type="cofactor">
    <cofactor evidence="1">
        <name>Mg(2+)</name>
        <dbReference type="ChEBI" id="CHEBI:18420"/>
    </cofactor>
</comment>
<dbReference type="PANTHER" id="PTHR24421:SF56">
    <property type="entry name" value="OXYGEN SENSOR HISTIDINE KINASE RESPONSE REGULATOR DOST"/>
    <property type="match status" value="1"/>
</dbReference>
<dbReference type="GO" id="GO:0000155">
    <property type="term" value="F:phosphorelay sensor kinase activity"/>
    <property type="evidence" value="ECO:0007669"/>
    <property type="project" value="InterPro"/>
</dbReference>
<dbReference type="GeneID" id="80349463"/>
<evidence type="ECO:0000313" key="15">
    <source>
        <dbReference type="Proteomes" id="UP000516173"/>
    </source>
</evidence>
<dbReference type="GO" id="GO:0019826">
    <property type="term" value="F:oxygen sensor activity"/>
    <property type="evidence" value="ECO:0007669"/>
    <property type="project" value="UniProtKB-ARBA"/>
</dbReference>
<dbReference type="Pfam" id="PF07730">
    <property type="entry name" value="HisKA_3"/>
    <property type="match status" value="1"/>
</dbReference>
<proteinExistence type="predicted"/>
<keyword evidence="3" id="KW-0963">Cytoplasm</keyword>
<evidence type="ECO:0000256" key="10">
    <source>
        <dbReference type="ARBA" id="ARBA00023012"/>
    </source>
</evidence>
<evidence type="ECO:0000256" key="11">
    <source>
        <dbReference type="SAM" id="MobiDB-lite"/>
    </source>
</evidence>
<dbReference type="CDD" id="cd16917">
    <property type="entry name" value="HATPase_UhpB-NarQ-NarX-like"/>
    <property type="match status" value="1"/>
</dbReference>
<evidence type="ECO:0000256" key="9">
    <source>
        <dbReference type="ARBA" id="ARBA00023004"/>
    </source>
</evidence>
<evidence type="ECO:0000256" key="7">
    <source>
        <dbReference type="ARBA" id="ARBA00022777"/>
    </source>
</evidence>
<feature type="domain" description="Histidine kinase/HSP90-like ATPase" evidence="13">
    <location>
        <begin position="496"/>
        <end position="589"/>
    </location>
</feature>
<name>A0A7G1KQW3_9NOCA</name>
<dbReference type="SMART" id="SM00387">
    <property type="entry name" value="HATPase_c"/>
    <property type="match status" value="1"/>
</dbReference>
<dbReference type="Pfam" id="PF02518">
    <property type="entry name" value="HATPase_c"/>
    <property type="match status" value="1"/>
</dbReference>
<dbReference type="InterPro" id="IPR029016">
    <property type="entry name" value="GAF-like_dom_sf"/>
</dbReference>
<dbReference type="InterPro" id="IPR003594">
    <property type="entry name" value="HATPase_dom"/>
</dbReference>
<dbReference type="GO" id="GO:0046983">
    <property type="term" value="F:protein dimerization activity"/>
    <property type="evidence" value="ECO:0007669"/>
    <property type="project" value="InterPro"/>
</dbReference>
<evidence type="ECO:0000256" key="4">
    <source>
        <dbReference type="ARBA" id="ARBA00022553"/>
    </source>
</evidence>
<evidence type="ECO:0000256" key="6">
    <source>
        <dbReference type="ARBA" id="ARBA00022723"/>
    </source>
</evidence>
<dbReference type="GO" id="GO:0070483">
    <property type="term" value="P:detection of hypoxia"/>
    <property type="evidence" value="ECO:0007669"/>
    <property type="project" value="UniProtKB-ARBA"/>
</dbReference>
<evidence type="ECO:0000259" key="13">
    <source>
        <dbReference type="SMART" id="SM00387"/>
    </source>
</evidence>
<dbReference type="EMBL" id="AP023396">
    <property type="protein sequence ID" value="BCK57251.1"/>
    <property type="molecule type" value="Genomic_DNA"/>
</dbReference>
<sequence>MQPHDRQQAETAGPDGGPESGRYSVSDALSQLRLRELLAEIRERVDQIIDVRDRMDALVEAMFAVTAGLELDDTLRTIVHTAITLVDARYGALGVRGEGHELSRFVYEGIDDATRMRIGALPRGHGVLGLLFDQPKPIRLDRLAEHPASVGFPENHPPMRSFLGVPVRVRAAVFGNLYLTEKVGGGQFTEDDEVMVQALAAAAGIAIENARLYEAARTRQAWIAATRDLTTEFLAGTAPERVFAHLVNHVRRLTRSDRVFLAVAPEPDRAPEEVAELDIAYSVGCGVDPGGSLRLADTAARDAFAGRSALRFEDATAAGLSAEVGVGAGPLLMLPLYTPEAALGLLVTARPTDSTPYDAEVLELAEAFAAQAALAMQLADAQQRMRALDVLAERDRIARDLHDHVIQRLFAVGLTLQGTVPRSRRADVRERISAAVDDLQSVVQEIRTSIFDLHVAEVGYGGLRQRIEKAVRQHTAESGIDVTVRVTGPLSVVPADLADEAEAVVREAVSNAVRHSGAATLTVEVDVRDDLVVSIADDGRGIPAAVTASGLVNMARRAERAGGNCSVTPCSTDSGERPGTLVRWSVPLP</sequence>
<dbReference type="GO" id="GO:0070026">
    <property type="term" value="F:nitric oxide binding"/>
    <property type="evidence" value="ECO:0007669"/>
    <property type="project" value="UniProtKB-ARBA"/>
</dbReference>